<evidence type="ECO:0000256" key="7">
    <source>
        <dbReference type="ARBA" id="ARBA00023242"/>
    </source>
</evidence>
<keyword evidence="7" id="KW-0539">Nucleus</keyword>
<gene>
    <name evidence="11" type="ORF">DUNSADRAFT_10184</name>
</gene>
<evidence type="ECO:0000313" key="11">
    <source>
        <dbReference type="EMBL" id="KAF5833497.1"/>
    </source>
</evidence>
<keyword evidence="5" id="KW-0694">RNA-binding</keyword>
<feature type="region of interest" description="Disordered" evidence="9">
    <location>
        <begin position="340"/>
        <end position="365"/>
    </location>
</feature>
<sequence>MAQTLADTFLADLDQLSDDEPNHEEEQHQEQEKQPTDELDDIEALNYDDLGAVAKLSRSGVYKDIMEKVTAAAEGKEVKMEDQNGSTEATVTLEDDPTYKLLVQCNRLAVDIDNEITIVHNFIRDKYRLKFPELESLVHHPIDYARVVKRIGNEMDLTLVNLDDMLPAATVMVVTVTGTTTSGKPLSQENLDKALEACEMAFKLDEDKHKILQFVESRMASIAPNLSLIVGSEIAAKLMGLAGGLHALSRMPACNVLVLGAKRKNLAGFSSATAQPHQGLVYACAVVTQTPPSLRIKAARLVAAKCTLLARVDAYGQDPTGAAGQKMREEIIAKIEKWQEPPPAKTVKPLPKPDEHEGRKRRGGRRLRKMKERYGLTDMRVAQNRMNFNQQEEEYMDGDEVVGLGVLGKEGSGRLRMVANQSKLKISAKNAKKARQAGYGGATSGLQSSGMQTSLAFTPVQGFELADPTKLPGNNPASLQERSGTESYFSNVSGFRSIKKLG</sequence>
<dbReference type="SUPFAM" id="SSF89124">
    <property type="entry name" value="Nop domain"/>
    <property type="match status" value="1"/>
</dbReference>
<evidence type="ECO:0000256" key="6">
    <source>
        <dbReference type="ARBA" id="ARBA00023187"/>
    </source>
</evidence>
<dbReference type="Proteomes" id="UP000815325">
    <property type="component" value="Unassembled WGS sequence"/>
</dbReference>
<dbReference type="InterPro" id="IPR042239">
    <property type="entry name" value="Nop_C"/>
</dbReference>
<keyword evidence="6" id="KW-0508">mRNA splicing</keyword>
<comment type="similarity">
    <text evidence="2">Belongs to the PRP31 family.</text>
</comment>
<dbReference type="InterPro" id="IPR027105">
    <property type="entry name" value="Prp31"/>
</dbReference>
<dbReference type="GO" id="GO:1990904">
    <property type="term" value="C:ribonucleoprotein complex"/>
    <property type="evidence" value="ECO:0007669"/>
    <property type="project" value="UniProtKB-KW"/>
</dbReference>
<feature type="domain" description="Nop" evidence="10">
    <location>
        <begin position="222"/>
        <end position="340"/>
    </location>
</feature>
<dbReference type="InterPro" id="IPR012976">
    <property type="entry name" value="NOSIC"/>
</dbReference>
<organism evidence="11 12">
    <name type="scientific">Dunaliella salina</name>
    <name type="common">Green alga</name>
    <name type="synonym">Protococcus salinus</name>
    <dbReference type="NCBI Taxonomy" id="3046"/>
    <lineage>
        <taxon>Eukaryota</taxon>
        <taxon>Viridiplantae</taxon>
        <taxon>Chlorophyta</taxon>
        <taxon>core chlorophytes</taxon>
        <taxon>Chlorophyceae</taxon>
        <taxon>CS clade</taxon>
        <taxon>Chlamydomonadales</taxon>
        <taxon>Dunaliellaceae</taxon>
        <taxon>Dunaliella</taxon>
    </lineage>
</organism>
<keyword evidence="4" id="KW-0747">Spliceosome</keyword>
<comment type="subcellular location">
    <subcellularLocation>
        <location evidence="1">Nucleus</location>
    </subcellularLocation>
</comment>
<feature type="compositionally biased region" description="Basic and acidic residues" evidence="9">
    <location>
        <begin position="24"/>
        <end position="36"/>
    </location>
</feature>
<accession>A0ABQ7GFW7</accession>
<evidence type="ECO:0000256" key="1">
    <source>
        <dbReference type="ARBA" id="ARBA00004123"/>
    </source>
</evidence>
<dbReference type="Gene3D" id="1.10.246.90">
    <property type="entry name" value="Nop domain"/>
    <property type="match status" value="1"/>
</dbReference>
<keyword evidence="12" id="KW-1185">Reference proteome</keyword>
<dbReference type="InterPro" id="IPR019175">
    <property type="entry name" value="Prp31_C"/>
</dbReference>
<dbReference type="PANTHER" id="PTHR13904">
    <property type="entry name" value="PRE-MRNA SPLICING FACTOR PRP31"/>
    <property type="match status" value="1"/>
</dbReference>
<keyword evidence="8 11" id="KW-0687">Ribonucleoprotein</keyword>
<dbReference type="PROSITE" id="PS51358">
    <property type="entry name" value="NOP"/>
    <property type="match status" value="1"/>
</dbReference>
<feature type="compositionally biased region" description="Polar residues" evidence="9">
    <location>
        <begin position="475"/>
        <end position="486"/>
    </location>
</feature>
<dbReference type="EMBL" id="MU069807">
    <property type="protein sequence ID" value="KAF5833497.1"/>
    <property type="molecule type" value="Genomic_DNA"/>
</dbReference>
<dbReference type="PANTHER" id="PTHR13904:SF0">
    <property type="entry name" value="U4_U6 SMALL NUCLEAR RIBONUCLEOPROTEIN PRP31"/>
    <property type="match status" value="1"/>
</dbReference>
<feature type="region of interest" description="Disordered" evidence="9">
    <location>
        <begin position="1"/>
        <end position="38"/>
    </location>
</feature>
<evidence type="ECO:0000256" key="2">
    <source>
        <dbReference type="ARBA" id="ARBA00005572"/>
    </source>
</evidence>
<dbReference type="Pfam" id="PF09785">
    <property type="entry name" value="Prp31_C"/>
    <property type="match status" value="1"/>
</dbReference>
<comment type="caution">
    <text evidence="11">The sequence shown here is derived from an EMBL/GenBank/DDBJ whole genome shotgun (WGS) entry which is preliminary data.</text>
</comment>
<evidence type="ECO:0000256" key="9">
    <source>
        <dbReference type="SAM" id="MobiDB-lite"/>
    </source>
</evidence>
<keyword evidence="3" id="KW-0507">mRNA processing</keyword>
<proteinExistence type="inferred from homology"/>
<evidence type="ECO:0000256" key="8">
    <source>
        <dbReference type="ARBA" id="ARBA00023274"/>
    </source>
</evidence>
<dbReference type="Gene3D" id="1.10.287.4070">
    <property type="match status" value="1"/>
</dbReference>
<evidence type="ECO:0000256" key="5">
    <source>
        <dbReference type="ARBA" id="ARBA00022884"/>
    </source>
</evidence>
<reference evidence="11" key="1">
    <citation type="submission" date="2017-08" db="EMBL/GenBank/DDBJ databases">
        <authorList>
            <person name="Polle J.E."/>
            <person name="Barry K."/>
            <person name="Cushman J."/>
            <person name="Schmutz J."/>
            <person name="Tran D."/>
            <person name="Hathwaick L.T."/>
            <person name="Yim W.C."/>
            <person name="Jenkins J."/>
            <person name="Mckie-Krisberg Z.M."/>
            <person name="Prochnik S."/>
            <person name="Lindquist E."/>
            <person name="Dockter R.B."/>
            <person name="Adam C."/>
            <person name="Molina H."/>
            <person name="Bunkerborg J."/>
            <person name="Jin E."/>
            <person name="Buchheim M."/>
            <person name="Magnuson J."/>
        </authorList>
    </citation>
    <scope>NUCLEOTIDE SEQUENCE</scope>
    <source>
        <strain evidence="11">CCAP 19/18</strain>
    </source>
</reference>
<protein>
    <submittedName>
        <fullName evidence="11">U4/U6 small nuclear ribonucleoprotein</fullName>
    </submittedName>
</protein>
<dbReference type="InterPro" id="IPR036070">
    <property type="entry name" value="Nop_dom_sf"/>
</dbReference>
<name>A0ABQ7GFW7_DUNSA</name>
<dbReference type="Pfam" id="PF01798">
    <property type="entry name" value="Nop"/>
    <property type="match status" value="1"/>
</dbReference>
<evidence type="ECO:0000313" key="12">
    <source>
        <dbReference type="Proteomes" id="UP000815325"/>
    </source>
</evidence>
<evidence type="ECO:0000256" key="4">
    <source>
        <dbReference type="ARBA" id="ARBA00022728"/>
    </source>
</evidence>
<dbReference type="InterPro" id="IPR002687">
    <property type="entry name" value="Nop_dom"/>
</dbReference>
<dbReference type="SMART" id="SM00931">
    <property type="entry name" value="NOSIC"/>
    <property type="match status" value="1"/>
</dbReference>
<evidence type="ECO:0000259" key="10">
    <source>
        <dbReference type="PROSITE" id="PS51358"/>
    </source>
</evidence>
<feature type="region of interest" description="Disordered" evidence="9">
    <location>
        <begin position="465"/>
        <end position="486"/>
    </location>
</feature>
<evidence type="ECO:0000256" key="3">
    <source>
        <dbReference type="ARBA" id="ARBA00022664"/>
    </source>
</evidence>